<accession>A0A271J4J4</accession>
<sequence length="158" mass="17287">MATTGASGSDLAIRALLGLLIVGLVVVLFYVTVVPAQRAAAAEQETELTRERMSDVRTALIAYRDSLDGYPSTLDSLVLFVRTDSAFNAQIATDEERLRPLNIDSLVYSPRTGNRFNYEIVEDTSGVEVYWLGDPDMEADSIGSRTPNPALRNAASWE</sequence>
<feature type="region of interest" description="Disordered" evidence="1">
    <location>
        <begin position="138"/>
        <end position="158"/>
    </location>
</feature>
<protein>
    <recommendedName>
        <fullName evidence="5">Type II secretion system protein GspG C-terminal domain-containing protein</fullName>
    </recommendedName>
</protein>
<evidence type="ECO:0000256" key="2">
    <source>
        <dbReference type="SAM" id="Phobius"/>
    </source>
</evidence>
<dbReference type="RefSeq" id="WP_095512130.1">
    <property type="nucleotide sequence ID" value="NZ_MQWD01000001.1"/>
</dbReference>
<dbReference type="OrthoDB" id="1524109at2"/>
<reference evidence="3 4" key="1">
    <citation type="submission" date="2016-11" db="EMBL/GenBank/DDBJ databases">
        <title>Study of marine rhodopsin-containing bacteria.</title>
        <authorList>
            <person name="Yoshizawa S."/>
            <person name="Kumagai Y."/>
            <person name="Kogure K."/>
        </authorList>
    </citation>
    <scope>NUCLEOTIDE SEQUENCE [LARGE SCALE GENOMIC DNA]</scope>
    <source>
        <strain evidence="3 4">SAORIC-28</strain>
    </source>
</reference>
<organism evidence="3 4">
    <name type="scientific">Rubrivirga marina</name>
    <dbReference type="NCBI Taxonomy" id="1196024"/>
    <lineage>
        <taxon>Bacteria</taxon>
        <taxon>Pseudomonadati</taxon>
        <taxon>Rhodothermota</taxon>
        <taxon>Rhodothermia</taxon>
        <taxon>Rhodothermales</taxon>
        <taxon>Rubricoccaceae</taxon>
        <taxon>Rubrivirga</taxon>
    </lineage>
</organism>
<dbReference type="AlphaFoldDB" id="A0A271J4J4"/>
<name>A0A271J4J4_9BACT</name>
<keyword evidence="2" id="KW-1133">Transmembrane helix</keyword>
<keyword evidence="2" id="KW-0812">Transmembrane</keyword>
<evidence type="ECO:0000313" key="4">
    <source>
        <dbReference type="Proteomes" id="UP000216339"/>
    </source>
</evidence>
<evidence type="ECO:0000256" key="1">
    <source>
        <dbReference type="SAM" id="MobiDB-lite"/>
    </source>
</evidence>
<keyword evidence="4" id="KW-1185">Reference proteome</keyword>
<comment type="caution">
    <text evidence="3">The sequence shown here is derived from an EMBL/GenBank/DDBJ whole genome shotgun (WGS) entry which is preliminary data.</text>
</comment>
<proteinExistence type="predicted"/>
<dbReference type="EMBL" id="MQWD01000001">
    <property type="protein sequence ID" value="PAP78451.1"/>
    <property type="molecule type" value="Genomic_DNA"/>
</dbReference>
<keyword evidence="2" id="KW-0472">Membrane</keyword>
<dbReference type="Proteomes" id="UP000216339">
    <property type="component" value="Unassembled WGS sequence"/>
</dbReference>
<feature type="transmembrane region" description="Helical" evidence="2">
    <location>
        <begin position="12"/>
        <end position="31"/>
    </location>
</feature>
<gene>
    <name evidence="3" type="ORF">BSZ37_19485</name>
</gene>
<evidence type="ECO:0000313" key="3">
    <source>
        <dbReference type="EMBL" id="PAP78451.1"/>
    </source>
</evidence>
<evidence type="ECO:0008006" key="5">
    <source>
        <dbReference type="Google" id="ProtNLM"/>
    </source>
</evidence>